<dbReference type="OrthoDB" id="871140at2"/>
<dbReference type="InterPro" id="IPR001640">
    <property type="entry name" value="Lgt"/>
</dbReference>
<dbReference type="RefSeq" id="WP_110391951.1">
    <property type="nucleotide sequence ID" value="NZ_CALCOA010000061.1"/>
</dbReference>
<sequence>MIWHWQFDPIALHVGPLQLHWYGVLFALAFVLGQQLLAWCYRREGYDSQALDSLMPWALIGTVLGARLAHCLIYDPAYYLSQPLAILRVWEGGLASHGGALGLMLALWLYSRRHPQPGFAWLLDRIALPAALGGALVRCANFLNSEILGRPTGGDWGVVFAAIDPLPRHPVQLYEAGAYLLIAALLWTVYRRHGRATPSGLLAGLFLLTVFAARALLETLKTPQAAYETGFAVSVGQWLSLPLMALGLWLVWRAKRRA</sequence>
<evidence type="ECO:0000256" key="4">
    <source>
        <dbReference type="ARBA" id="ARBA00022692"/>
    </source>
</evidence>
<comment type="pathway">
    <text evidence="7">Protein modification; lipoprotein biosynthesis (diacylglyceryl transfer).</text>
</comment>
<dbReference type="GO" id="GO:0005886">
    <property type="term" value="C:plasma membrane"/>
    <property type="evidence" value="ECO:0007669"/>
    <property type="project" value="UniProtKB-SubCell"/>
</dbReference>
<dbReference type="UniPathway" id="UPA00664"/>
<evidence type="ECO:0000313" key="9">
    <source>
        <dbReference type="Proteomes" id="UP000247555"/>
    </source>
</evidence>
<proteinExistence type="inferred from homology"/>
<keyword evidence="8" id="KW-0449">Lipoprotein</keyword>
<protein>
    <recommendedName>
        <fullName evidence="7">Phosphatidylglycerol--prolipoprotein diacylglyceryl transferase</fullName>
        <ecNumber evidence="7">2.5.1.145</ecNumber>
    </recommendedName>
</protein>
<keyword evidence="4 7" id="KW-0812">Transmembrane</keyword>
<dbReference type="EC" id="2.5.1.145" evidence="7"/>
<comment type="subcellular location">
    <subcellularLocation>
        <location evidence="7">Cell membrane</location>
        <topology evidence="7">Multi-pass membrane protein</topology>
    </subcellularLocation>
</comment>
<keyword evidence="3 7" id="KW-0808">Transferase</keyword>
<evidence type="ECO:0000313" key="8">
    <source>
        <dbReference type="EMBL" id="PXX75083.1"/>
    </source>
</evidence>
<feature type="binding site" evidence="7">
    <location>
        <position position="138"/>
    </location>
    <ligand>
        <name>a 1,2-diacyl-sn-glycero-3-phospho-(1'-sn-glycerol)</name>
        <dbReference type="ChEBI" id="CHEBI:64716"/>
    </ligand>
</feature>
<accession>A0A318KHF7</accession>
<feature type="transmembrane region" description="Helical" evidence="7">
    <location>
        <begin position="20"/>
        <end position="41"/>
    </location>
</feature>
<feature type="transmembrane region" description="Helical" evidence="7">
    <location>
        <begin position="94"/>
        <end position="110"/>
    </location>
</feature>
<dbReference type="PANTHER" id="PTHR30589:SF0">
    <property type="entry name" value="PHOSPHATIDYLGLYCEROL--PROLIPOPROTEIN DIACYLGLYCERYL TRANSFERASE"/>
    <property type="match status" value="1"/>
</dbReference>
<dbReference type="GO" id="GO:0008961">
    <property type="term" value="F:phosphatidylglycerol-prolipoprotein diacylglyceryl transferase activity"/>
    <property type="evidence" value="ECO:0007669"/>
    <property type="project" value="UniProtKB-UniRule"/>
</dbReference>
<organism evidence="8 9">
    <name type="scientific">Rivihabitans pingtungensis</name>
    <dbReference type="NCBI Taxonomy" id="1054498"/>
    <lineage>
        <taxon>Bacteria</taxon>
        <taxon>Pseudomonadati</taxon>
        <taxon>Pseudomonadota</taxon>
        <taxon>Betaproteobacteria</taxon>
        <taxon>Neisseriales</taxon>
        <taxon>Aquaspirillaceae</taxon>
        <taxon>Rivihabitans</taxon>
    </lineage>
</organism>
<keyword evidence="6 7" id="KW-0472">Membrane</keyword>
<feature type="transmembrane region" description="Helical" evidence="7">
    <location>
        <begin position="53"/>
        <end position="74"/>
    </location>
</feature>
<evidence type="ECO:0000256" key="5">
    <source>
        <dbReference type="ARBA" id="ARBA00022989"/>
    </source>
</evidence>
<dbReference type="NCBIfam" id="TIGR00544">
    <property type="entry name" value="lgt"/>
    <property type="match status" value="1"/>
</dbReference>
<feature type="transmembrane region" description="Helical" evidence="7">
    <location>
        <begin position="229"/>
        <end position="252"/>
    </location>
</feature>
<comment type="similarity">
    <text evidence="1 7">Belongs to the Lgt family.</text>
</comment>
<keyword evidence="2 7" id="KW-1003">Cell membrane</keyword>
<feature type="transmembrane region" description="Helical" evidence="7">
    <location>
        <begin position="201"/>
        <end position="217"/>
    </location>
</feature>
<evidence type="ECO:0000256" key="2">
    <source>
        <dbReference type="ARBA" id="ARBA00022475"/>
    </source>
</evidence>
<dbReference type="GO" id="GO:0042158">
    <property type="term" value="P:lipoprotein biosynthetic process"/>
    <property type="evidence" value="ECO:0007669"/>
    <property type="project" value="UniProtKB-UniRule"/>
</dbReference>
<reference evidence="8 9" key="1">
    <citation type="submission" date="2018-05" db="EMBL/GenBank/DDBJ databases">
        <title>Genomic Encyclopedia of Type Strains, Phase IV (KMG-IV): sequencing the most valuable type-strain genomes for metagenomic binning, comparative biology and taxonomic classification.</title>
        <authorList>
            <person name="Goeker M."/>
        </authorList>
    </citation>
    <scope>NUCLEOTIDE SEQUENCE [LARGE SCALE GENOMIC DNA]</scope>
    <source>
        <strain evidence="8 9">DSM 29661</strain>
    </source>
</reference>
<evidence type="ECO:0000256" key="7">
    <source>
        <dbReference type="HAMAP-Rule" id="MF_01147"/>
    </source>
</evidence>
<dbReference type="AlphaFoldDB" id="A0A318KHF7"/>
<evidence type="ECO:0000256" key="6">
    <source>
        <dbReference type="ARBA" id="ARBA00023136"/>
    </source>
</evidence>
<dbReference type="EMBL" id="QJKI01000028">
    <property type="protein sequence ID" value="PXX75083.1"/>
    <property type="molecule type" value="Genomic_DNA"/>
</dbReference>
<dbReference type="Proteomes" id="UP000247555">
    <property type="component" value="Unassembled WGS sequence"/>
</dbReference>
<name>A0A318KHF7_9NEIS</name>
<dbReference type="Pfam" id="PF01790">
    <property type="entry name" value="LGT"/>
    <property type="match status" value="1"/>
</dbReference>
<comment type="caution">
    <text evidence="8">The sequence shown here is derived from an EMBL/GenBank/DDBJ whole genome shotgun (WGS) entry which is preliminary data.</text>
</comment>
<evidence type="ECO:0000256" key="3">
    <source>
        <dbReference type="ARBA" id="ARBA00022679"/>
    </source>
</evidence>
<evidence type="ECO:0000256" key="1">
    <source>
        <dbReference type="ARBA" id="ARBA00007150"/>
    </source>
</evidence>
<gene>
    <name evidence="7" type="primary">lgt</name>
    <name evidence="8" type="ORF">DFR34_12823</name>
</gene>
<keyword evidence="5 7" id="KW-1133">Transmembrane helix</keyword>
<dbReference type="PANTHER" id="PTHR30589">
    <property type="entry name" value="PROLIPOPROTEIN DIACYLGLYCERYL TRANSFERASE"/>
    <property type="match status" value="1"/>
</dbReference>
<dbReference type="HAMAP" id="MF_01147">
    <property type="entry name" value="Lgt"/>
    <property type="match status" value="1"/>
</dbReference>
<comment type="function">
    <text evidence="7">Catalyzes the transfer of the diacylglyceryl group from phosphatidylglycerol to the sulfhydryl group of the N-terminal cysteine of a prolipoprotein, the first step in the formation of mature lipoproteins.</text>
</comment>
<comment type="catalytic activity">
    <reaction evidence="7">
        <text>L-cysteinyl-[prolipoprotein] + a 1,2-diacyl-sn-glycero-3-phospho-(1'-sn-glycerol) = an S-1,2-diacyl-sn-glyceryl-L-cysteinyl-[prolipoprotein] + sn-glycerol 1-phosphate + H(+)</text>
        <dbReference type="Rhea" id="RHEA:56712"/>
        <dbReference type="Rhea" id="RHEA-COMP:14679"/>
        <dbReference type="Rhea" id="RHEA-COMP:14680"/>
        <dbReference type="ChEBI" id="CHEBI:15378"/>
        <dbReference type="ChEBI" id="CHEBI:29950"/>
        <dbReference type="ChEBI" id="CHEBI:57685"/>
        <dbReference type="ChEBI" id="CHEBI:64716"/>
        <dbReference type="ChEBI" id="CHEBI:140658"/>
        <dbReference type="EC" id="2.5.1.145"/>
    </reaction>
</comment>
<keyword evidence="9" id="KW-1185">Reference proteome</keyword>